<comment type="caution">
    <text evidence="1">The sequence shown here is derived from an EMBL/GenBank/DDBJ whole genome shotgun (WGS) entry which is preliminary data.</text>
</comment>
<organism evidence="1 2">
    <name type="scientific">Entomophthora muscae</name>
    <dbReference type="NCBI Taxonomy" id="34485"/>
    <lineage>
        <taxon>Eukaryota</taxon>
        <taxon>Fungi</taxon>
        <taxon>Fungi incertae sedis</taxon>
        <taxon>Zoopagomycota</taxon>
        <taxon>Entomophthoromycotina</taxon>
        <taxon>Entomophthoromycetes</taxon>
        <taxon>Entomophthorales</taxon>
        <taxon>Entomophthoraceae</taxon>
        <taxon>Entomophthora</taxon>
    </lineage>
</organism>
<evidence type="ECO:0000313" key="1">
    <source>
        <dbReference type="EMBL" id="KAJ9068169.1"/>
    </source>
</evidence>
<reference evidence="1" key="1">
    <citation type="submission" date="2022-04" db="EMBL/GenBank/DDBJ databases">
        <title>Genome of the entomopathogenic fungus Entomophthora muscae.</title>
        <authorList>
            <person name="Elya C."/>
            <person name="Lovett B.R."/>
            <person name="Lee E."/>
            <person name="Macias A.M."/>
            <person name="Hajek A.E."/>
            <person name="De Bivort B.L."/>
            <person name="Kasson M.T."/>
            <person name="De Fine Licht H.H."/>
            <person name="Stajich J.E."/>
        </authorList>
    </citation>
    <scope>NUCLEOTIDE SEQUENCE</scope>
    <source>
        <strain evidence="1">Berkeley</strain>
    </source>
</reference>
<keyword evidence="2" id="KW-1185">Reference proteome</keyword>
<dbReference type="EMBL" id="QTSX02003775">
    <property type="protein sequence ID" value="KAJ9068169.1"/>
    <property type="molecule type" value="Genomic_DNA"/>
</dbReference>
<dbReference type="Proteomes" id="UP001165960">
    <property type="component" value="Unassembled WGS sequence"/>
</dbReference>
<proteinExistence type="predicted"/>
<name>A0ACC2T0J3_9FUNG</name>
<protein>
    <submittedName>
        <fullName evidence="1">Uncharacterized protein</fullName>
    </submittedName>
</protein>
<accession>A0ACC2T0J3</accession>
<sequence length="92" mass="10472">MYLRTSKSIMRLRGYIGSSCRMYTSPKESGTKNEASKSKVKSPLEDSPDWDCEAATVSETCIRADKESGDDVGSMERKTIQYLNEKRKHEEK</sequence>
<evidence type="ECO:0000313" key="2">
    <source>
        <dbReference type="Proteomes" id="UP001165960"/>
    </source>
</evidence>
<gene>
    <name evidence="1" type="ORF">DSO57_1031372</name>
</gene>